<name>A0A146K3F1_9EUKA</name>
<dbReference type="EMBL" id="GDID01005638">
    <property type="protein sequence ID" value="JAP90968.1"/>
    <property type="molecule type" value="Transcribed_RNA"/>
</dbReference>
<dbReference type="AlphaFoldDB" id="A0A146K3F1"/>
<sequence>MQETFIKYLDSGSLLAIAVYQGSAYVDSLLYNVDRSASNYFQVDPAAILDSIGNEDGVKYLQDYGVNLNQYRMRFVKVDHDDSLECDVFYLAGKAEKEQTDAPNGAFIFRTPNQTHIVVAYGNGQSNGPAYLKGADLAQELIDAGY</sequence>
<dbReference type="InterPro" id="IPR036140">
    <property type="entry name" value="PFN_sf"/>
</dbReference>
<evidence type="ECO:0008006" key="2">
    <source>
        <dbReference type="Google" id="ProtNLM"/>
    </source>
</evidence>
<organism evidence="1">
    <name type="scientific">Trepomonas sp. PC1</name>
    <dbReference type="NCBI Taxonomy" id="1076344"/>
    <lineage>
        <taxon>Eukaryota</taxon>
        <taxon>Metamonada</taxon>
        <taxon>Diplomonadida</taxon>
        <taxon>Hexamitidae</taxon>
        <taxon>Hexamitinae</taxon>
        <taxon>Trepomonas</taxon>
    </lineage>
</organism>
<gene>
    <name evidence="1" type="ORF">TPC1_17563</name>
</gene>
<reference evidence="1" key="1">
    <citation type="submission" date="2015-07" db="EMBL/GenBank/DDBJ databases">
        <title>Adaptation to a free-living lifestyle via gene acquisitions in the diplomonad Trepomonas sp. PC1.</title>
        <authorList>
            <person name="Xu F."/>
            <person name="Jerlstrom-Hultqvist J."/>
            <person name="Kolisko M."/>
            <person name="Simpson A.G.B."/>
            <person name="Roger A.J."/>
            <person name="Svard S.G."/>
            <person name="Andersson J.O."/>
        </authorList>
    </citation>
    <scope>NUCLEOTIDE SEQUENCE</scope>
    <source>
        <strain evidence="1">PC1</strain>
    </source>
</reference>
<accession>A0A146K3F1</accession>
<proteinExistence type="predicted"/>
<evidence type="ECO:0000313" key="1">
    <source>
        <dbReference type="EMBL" id="JAP90968.1"/>
    </source>
</evidence>
<protein>
    <recommendedName>
        <fullName evidence="2">Profilin</fullName>
    </recommendedName>
</protein>
<dbReference type="SUPFAM" id="SSF55770">
    <property type="entry name" value="Profilin (actin-binding protein)"/>
    <property type="match status" value="1"/>
</dbReference>